<organism evidence="1 2">
    <name type="scientific">Natronospira proteinivora</name>
    <dbReference type="NCBI Taxonomy" id="1807133"/>
    <lineage>
        <taxon>Bacteria</taxon>
        <taxon>Pseudomonadati</taxon>
        <taxon>Pseudomonadota</taxon>
        <taxon>Gammaproteobacteria</taxon>
        <taxon>Natronospirales</taxon>
        <taxon>Natronospiraceae</taxon>
        <taxon>Natronospira</taxon>
    </lineage>
</organism>
<dbReference type="Gene3D" id="1.25.40.10">
    <property type="entry name" value="Tetratricopeptide repeat domain"/>
    <property type="match status" value="1"/>
</dbReference>
<evidence type="ECO:0000313" key="2">
    <source>
        <dbReference type="Proteomes" id="UP001523550"/>
    </source>
</evidence>
<dbReference type="PANTHER" id="PTHR43628">
    <property type="entry name" value="ACTIVATOR OF C KINASE PROTEIN 1-RELATED"/>
    <property type="match status" value="1"/>
</dbReference>
<dbReference type="InterPro" id="IPR011990">
    <property type="entry name" value="TPR-like_helical_dom_sf"/>
</dbReference>
<dbReference type="SUPFAM" id="SSF81901">
    <property type="entry name" value="HCP-like"/>
    <property type="match status" value="1"/>
</dbReference>
<gene>
    <name evidence="1" type="ORF">J2T60_002054</name>
</gene>
<dbReference type="RefSeq" id="WP_253449478.1">
    <property type="nucleotide sequence ID" value="NZ_JALJYF010000002.1"/>
</dbReference>
<keyword evidence="2" id="KW-1185">Reference proteome</keyword>
<dbReference type="Pfam" id="PF08238">
    <property type="entry name" value="Sel1"/>
    <property type="match status" value="3"/>
</dbReference>
<dbReference type="InterPro" id="IPR052945">
    <property type="entry name" value="Mitotic_Regulator"/>
</dbReference>
<comment type="caution">
    <text evidence="1">The sequence shown here is derived from an EMBL/GenBank/DDBJ whole genome shotgun (WGS) entry which is preliminary data.</text>
</comment>
<dbReference type="InterPro" id="IPR006597">
    <property type="entry name" value="Sel1-like"/>
</dbReference>
<proteinExistence type="predicted"/>
<dbReference type="EMBL" id="JALJYF010000002">
    <property type="protein sequence ID" value="MCP1728054.1"/>
    <property type="molecule type" value="Genomic_DNA"/>
</dbReference>
<dbReference type="PANTHER" id="PTHR43628:SF1">
    <property type="entry name" value="CHITIN SYNTHASE REGULATORY FACTOR 2-RELATED"/>
    <property type="match status" value="1"/>
</dbReference>
<protein>
    <submittedName>
        <fullName evidence="1">TPR repeat protein</fullName>
    </submittedName>
</protein>
<dbReference type="Proteomes" id="UP001523550">
    <property type="component" value="Unassembled WGS sequence"/>
</dbReference>
<name>A0ABT1G9Q2_9GAMM</name>
<dbReference type="SMART" id="SM00671">
    <property type="entry name" value="SEL1"/>
    <property type="match status" value="2"/>
</dbReference>
<sequence>MPKGEAVSRRSSTNDVGPAIQALERGEVSWAYNYIMANCDTNDPFVLSVLGKVYLIGSNDVPQDVGLAVECYERSASEGDVLCSYYELIKIYFYGFGGMASCEKAVAYCRLLAEESKDPRAIFHLGRMAMEGRCMDKDIDYASKMFKQAWDSGYVYGLTYMAKIDFLKGRFFQSIVKRIRAVRLLWKLEGDPEQYWRIELPL</sequence>
<reference evidence="1 2" key="1">
    <citation type="submission" date="2022-03" db="EMBL/GenBank/DDBJ databases">
        <title>Genomic Encyclopedia of Type Strains, Phase III (KMG-III): the genomes of soil and plant-associated and newly described type strains.</title>
        <authorList>
            <person name="Whitman W."/>
        </authorList>
    </citation>
    <scope>NUCLEOTIDE SEQUENCE [LARGE SCALE GENOMIC DNA]</scope>
    <source>
        <strain evidence="1 2">BSker1</strain>
    </source>
</reference>
<evidence type="ECO:0000313" key="1">
    <source>
        <dbReference type="EMBL" id="MCP1728054.1"/>
    </source>
</evidence>
<accession>A0ABT1G9Q2</accession>